<keyword evidence="3 5" id="KW-1133">Transmembrane helix</keyword>
<keyword evidence="4 5" id="KW-0472">Membrane</keyword>
<dbReference type="KEGG" id="kba:A0U89_12450"/>
<dbReference type="Proteomes" id="UP000179145">
    <property type="component" value="Chromosome"/>
</dbReference>
<accession>A0A1D8UVZ8</accession>
<proteinExistence type="predicted"/>
<dbReference type="GO" id="GO:0006457">
    <property type="term" value="P:protein folding"/>
    <property type="evidence" value="ECO:0007669"/>
    <property type="project" value="InterPro"/>
</dbReference>
<feature type="transmembrane region" description="Helical" evidence="5">
    <location>
        <begin position="133"/>
        <end position="155"/>
    </location>
</feature>
<dbReference type="Gene3D" id="1.20.1550.10">
    <property type="entry name" value="DsbB-like"/>
    <property type="match status" value="1"/>
</dbReference>
<keyword evidence="6" id="KW-0012">Acyltransferase</keyword>
<protein>
    <submittedName>
        <fullName evidence="6">Dihydrolipoamide acyltransferase</fullName>
    </submittedName>
</protein>
<organism evidence="6 7">
    <name type="scientific">Kozakia baliensis</name>
    <dbReference type="NCBI Taxonomy" id="153496"/>
    <lineage>
        <taxon>Bacteria</taxon>
        <taxon>Pseudomonadati</taxon>
        <taxon>Pseudomonadota</taxon>
        <taxon>Alphaproteobacteria</taxon>
        <taxon>Acetobacterales</taxon>
        <taxon>Acetobacteraceae</taxon>
        <taxon>Kozakia</taxon>
    </lineage>
</organism>
<evidence type="ECO:0000256" key="2">
    <source>
        <dbReference type="ARBA" id="ARBA00022692"/>
    </source>
</evidence>
<keyword evidence="7" id="KW-1185">Reference proteome</keyword>
<name>A0A1D8UVZ8_9PROT</name>
<evidence type="ECO:0000256" key="1">
    <source>
        <dbReference type="ARBA" id="ARBA00004141"/>
    </source>
</evidence>
<dbReference type="GO" id="GO:0016020">
    <property type="term" value="C:membrane"/>
    <property type="evidence" value="ECO:0007669"/>
    <property type="project" value="UniProtKB-SubCell"/>
</dbReference>
<evidence type="ECO:0000256" key="3">
    <source>
        <dbReference type="ARBA" id="ARBA00022989"/>
    </source>
</evidence>
<gene>
    <name evidence="6" type="ORF">A0U89_12450</name>
</gene>
<dbReference type="GO" id="GO:0016746">
    <property type="term" value="F:acyltransferase activity"/>
    <property type="evidence" value="ECO:0007669"/>
    <property type="project" value="UniProtKB-KW"/>
</dbReference>
<evidence type="ECO:0000256" key="4">
    <source>
        <dbReference type="ARBA" id="ARBA00023136"/>
    </source>
</evidence>
<evidence type="ECO:0000256" key="5">
    <source>
        <dbReference type="SAM" id="Phobius"/>
    </source>
</evidence>
<keyword evidence="2 5" id="KW-0812">Transmembrane</keyword>
<dbReference type="OrthoDB" id="9808637at2"/>
<dbReference type="InterPro" id="IPR023380">
    <property type="entry name" value="DsbB-like_sf"/>
</dbReference>
<dbReference type="STRING" id="153496.A0U89_12450"/>
<keyword evidence="6" id="KW-0808">Transferase</keyword>
<feature type="transmembrane region" description="Helical" evidence="5">
    <location>
        <begin position="41"/>
        <end position="58"/>
    </location>
</feature>
<dbReference type="AlphaFoldDB" id="A0A1D8UVZ8"/>
<dbReference type="SUPFAM" id="SSF158442">
    <property type="entry name" value="DsbB-like"/>
    <property type="match status" value="1"/>
</dbReference>
<evidence type="ECO:0000313" key="7">
    <source>
        <dbReference type="Proteomes" id="UP000179145"/>
    </source>
</evidence>
<dbReference type="EMBL" id="CP014674">
    <property type="protein sequence ID" value="AOX17814.1"/>
    <property type="molecule type" value="Genomic_DNA"/>
</dbReference>
<comment type="subcellular location">
    <subcellularLocation>
        <location evidence="1">Membrane</location>
        <topology evidence="1">Multi-pass membrane protein</topology>
    </subcellularLocation>
</comment>
<sequence length="160" mass="17913">MIIRSIGGMLVLASAFALGLTWYAEHILEYVPCELCLLERMPWRILLVLGVLALLIPGRIGFWSAVLSIPVLVIDIGLAILHGGVEHKWWQSPLPSCHAPHFHGGSFRERLLSMPMRPAKPCDDATYLFHLPISMSVLGGLFAFVLLVLISYGIWRERRS</sequence>
<evidence type="ECO:0000313" key="6">
    <source>
        <dbReference type="EMBL" id="AOX17814.1"/>
    </source>
</evidence>
<feature type="transmembrane region" description="Helical" evidence="5">
    <location>
        <begin position="65"/>
        <end position="85"/>
    </location>
</feature>
<dbReference type="eggNOG" id="COG1495">
    <property type="taxonomic scope" value="Bacteria"/>
</dbReference>
<dbReference type="GO" id="GO:0015035">
    <property type="term" value="F:protein-disulfide reductase activity"/>
    <property type="evidence" value="ECO:0007669"/>
    <property type="project" value="InterPro"/>
</dbReference>
<dbReference type="InterPro" id="IPR003752">
    <property type="entry name" value="DiS_bond_form_DsbB/BdbC"/>
</dbReference>
<reference evidence="6 7" key="1">
    <citation type="journal article" date="2016" name="Microb. Cell Fact.">
        <title>Dissection of exopolysaccharide biosynthesis in Kozakia baliensis.</title>
        <authorList>
            <person name="Brandt J.U."/>
            <person name="Jakob F."/>
            <person name="Behr J."/>
            <person name="Geissler A.J."/>
            <person name="Vogel R.F."/>
        </authorList>
    </citation>
    <scope>NUCLEOTIDE SEQUENCE [LARGE SCALE GENOMIC DNA]</scope>
    <source>
        <strain evidence="6 7">DSM 14400</strain>
    </source>
</reference>
<dbReference type="Pfam" id="PF02600">
    <property type="entry name" value="DsbB"/>
    <property type="match status" value="1"/>
</dbReference>